<sequence length="124" mass="14326">MFFLNYEEKRLDSRLQAGIILKNAFDAEDSVLKEQLIQQWAAIDLTVKNRVKNLLLKRLKSRVHEAWHTSSQVIAEIASIEIPMNGWPDLINHFLKNITMVENPTSSKQAMIETLAYVCQKVFP</sequence>
<protein>
    <submittedName>
        <fullName evidence="1">Uncharacterized protein</fullName>
    </submittedName>
</protein>
<gene>
    <name evidence="1" type="ORF">MRB53_003723</name>
</gene>
<evidence type="ECO:0000313" key="2">
    <source>
        <dbReference type="Proteomes" id="UP001234297"/>
    </source>
</evidence>
<evidence type="ECO:0000313" key="1">
    <source>
        <dbReference type="EMBL" id="KAJ8650700.1"/>
    </source>
</evidence>
<reference evidence="1 2" key="1">
    <citation type="journal article" date="2022" name="Hortic Res">
        <title>A haplotype resolved chromosomal level avocado genome allows analysis of novel avocado genes.</title>
        <authorList>
            <person name="Nath O."/>
            <person name="Fletcher S.J."/>
            <person name="Hayward A."/>
            <person name="Shaw L.M."/>
            <person name="Masouleh A.K."/>
            <person name="Furtado A."/>
            <person name="Henry R.J."/>
            <person name="Mitter N."/>
        </authorList>
    </citation>
    <scope>NUCLEOTIDE SEQUENCE [LARGE SCALE GENOMIC DNA]</scope>
    <source>
        <strain evidence="2">cv. Hass</strain>
    </source>
</reference>
<accession>A0ACC2MYH6</accession>
<organism evidence="1 2">
    <name type="scientific">Persea americana</name>
    <name type="common">Avocado</name>
    <dbReference type="NCBI Taxonomy" id="3435"/>
    <lineage>
        <taxon>Eukaryota</taxon>
        <taxon>Viridiplantae</taxon>
        <taxon>Streptophyta</taxon>
        <taxon>Embryophyta</taxon>
        <taxon>Tracheophyta</taxon>
        <taxon>Spermatophyta</taxon>
        <taxon>Magnoliopsida</taxon>
        <taxon>Magnoliidae</taxon>
        <taxon>Laurales</taxon>
        <taxon>Lauraceae</taxon>
        <taxon>Persea</taxon>
    </lineage>
</organism>
<dbReference type="EMBL" id="CM056809">
    <property type="protein sequence ID" value="KAJ8650700.1"/>
    <property type="molecule type" value="Genomic_DNA"/>
</dbReference>
<keyword evidence="2" id="KW-1185">Reference proteome</keyword>
<dbReference type="Proteomes" id="UP001234297">
    <property type="component" value="Chromosome 1"/>
</dbReference>
<proteinExistence type="predicted"/>
<comment type="caution">
    <text evidence="1">The sequence shown here is derived from an EMBL/GenBank/DDBJ whole genome shotgun (WGS) entry which is preliminary data.</text>
</comment>
<name>A0ACC2MYH6_PERAE</name>